<feature type="compositionally biased region" description="Polar residues" evidence="1">
    <location>
        <begin position="119"/>
        <end position="132"/>
    </location>
</feature>
<evidence type="ECO:0000256" key="1">
    <source>
        <dbReference type="SAM" id="MobiDB-lite"/>
    </source>
</evidence>
<reference evidence="2 3" key="1">
    <citation type="journal article" date="2021" name="BMC Genomics">
        <title>Datura genome reveals duplications of psychoactive alkaloid biosynthetic genes and high mutation rate following tissue culture.</title>
        <authorList>
            <person name="Rajewski A."/>
            <person name="Carter-House D."/>
            <person name="Stajich J."/>
            <person name="Litt A."/>
        </authorList>
    </citation>
    <scope>NUCLEOTIDE SEQUENCE [LARGE SCALE GENOMIC DNA]</scope>
    <source>
        <strain evidence="2">AR-01</strain>
    </source>
</reference>
<evidence type="ECO:0000313" key="3">
    <source>
        <dbReference type="Proteomes" id="UP000823775"/>
    </source>
</evidence>
<dbReference type="EMBL" id="JACEIK010021754">
    <property type="protein sequence ID" value="MCE5166331.1"/>
    <property type="molecule type" value="Genomic_DNA"/>
</dbReference>
<feature type="region of interest" description="Disordered" evidence="1">
    <location>
        <begin position="35"/>
        <end position="139"/>
    </location>
</feature>
<sequence length="204" mass="23756">MSKNVMYYTLNYNLGRRKWSKQHIETQKEDRNKVIDEDNLKKKEDEFQTQGRKNGRIQRQVWNQKAQRRVNDNNQFNVLKDQVEDEKEDQKIDNLQDSSTGGKIEEGDQGTPKSRENQSHMPFTASQGSATTNKKEENKEAGIESALVIWNSDMIKEKRYDHLVLTAGEGEILKDSDDDVQGRKVILDLQELSELQKESLQEQK</sequence>
<comment type="caution">
    <text evidence="2">The sequence shown here is derived from an EMBL/GenBank/DDBJ whole genome shotgun (WGS) entry which is preliminary data.</text>
</comment>
<evidence type="ECO:0000313" key="2">
    <source>
        <dbReference type="EMBL" id="MCE5166331.1"/>
    </source>
</evidence>
<gene>
    <name evidence="2" type="ORF">HAX54_017669</name>
</gene>
<organism evidence="2 3">
    <name type="scientific">Datura stramonium</name>
    <name type="common">Jimsonweed</name>
    <name type="synonym">Common thornapple</name>
    <dbReference type="NCBI Taxonomy" id="4076"/>
    <lineage>
        <taxon>Eukaryota</taxon>
        <taxon>Viridiplantae</taxon>
        <taxon>Streptophyta</taxon>
        <taxon>Embryophyta</taxon>
        <taxon>Tracheophyta</taxon>
        <taxon>Spermatophyta</taxon>
        <taxon>Magnoliopsida</taxon>
        <taxon>eudicotyledons</taxon>
        <taxon>Gunneridae</taxon>
        <taxon>Pentapetalae</taxon>
        <taxon>asterids</taxon>
        <taxon>lamiids</taxon>
        <taxon>Solanales</taxon>
        <taxon>Solanaceae</taxon>
        <taxon>Solanoideae</taxon>
        <taxon>Datureae</taxon>
        <taxon>Datura</taxon>
    </lineage>
</organism>
<accession>A0ABS8Y3F1</accession>
<proteinExistence type="predicted"/>
<protein>
    <submittedName>
        <fullName evidence="2">Uncharacterized protein</fullName>
    </submittedName>
</protein>
<name>A0ABS8Y3F1_DATST</name>
<keyword evidence="3" id="KW-1185">Reference proteome</keyword>
<feature type="compositionally biased region" description="Basic and acidic residues" evidence="1">
    <location>
        <begin position="35"/>
        <end position="46"/>
    </location>
</feature>
<dbReference type="Proteomes" id="UP000823775">
    <property type="component" value="Unassembled WGS sequence"/>
</dbReference>